<dbReference type="EMBL" id="VSSQ01028821">
    <property type="protein sequence ID" value="MPM78693.1"/>
    <property type="molecule type" value="Genomic_DNA"/>
</dbReference>
<gene>
    <name evidence="1" type="ORF">SDC9_125704</name>
</gene>
<proteinExistence type="predicted"/>
<reference evidence="1" key="1">
    <citation type="submission" date="2019-08" db="EMBL/GenBank/DDBJ databases">
        <authorList>
            <person name="Kucharzyk K."/>
            <person name="Murdoch R.W."/>
            <person name="Higgins S."/>
            <person name="Loffler F."/>
        </authorList>
    </citation>
    <scope>NUCLEOTIDE SEQUENCE</scope>
</reference>
<evidence type="ECO:0000313" key="1">
    <source>
        <dbReference type="EMBL" id="MPM78693.1"/>
    </source>
</evidence>
<accession>A0A645CP39</accession>
<name>A0A645CP39_9ZZZZ</name>
<comment type="caution">
    <text evidence="1">The sequence shown here is derived from an EMBL/GenBank/DDBJ whole genome shotgun (WGS) entry which is preliminary data.</text>
</comment>
<protein>
    <submittedName>
        <fullName evidence="1">Uncharacterized protein</fullName>
    </submittedName>
</protein>
<sequence length="185" mass="20886">MNNRTTRCGKKIAFLLCLAISIFCSSMPASAADTLQQKIDERTTVIWIEGEALGDMVIGARAQVAFIYVDESLSKGIVSDPHAPDWLKWHASHFSNKELRNRALFVMRYKTIKRWDFSPENIKVGTHNVDPKDILTNKDFMAMGDLPPDTIGTLAFSVPSKYVIKGRNVELSYEQYTGVFNVPKR</sequence>
<organism evidence="1">
    <name type="scientific">bioreactor metagenome</name>
    <dbReference type="NCBI Taxonomy" id="1076179"/>
    <lineage>
        <taxon>unclassified sequences</taxon>
        <taxon>metagenomes</taxon>
        <taxon>ecological metagenomes</taxon>
    </lineage>
</organism>
<dbReference type="AlphaFoldDB" id="A0A645CP39"/>